<proteinExistence type="predicted"/>
<organism evidence="1 2">
    <name type="scientific">[Phormidium ambiguum] IAM M-71</name>
    <dbReference type="NCBI Taxonomy" id="454136"/>
    <lineage>
        <taxon>Bacteria</taxon>
        <taxon>Bacillati</taxon>
        <taxon>Cyanobacteriota</taxon>
        <taxon>Cyanophyceae</taxon>
        <taxon>Oscillatoriophycideae</taxon>
        <taxon>Aerosakkonematales</taxon>
        <taxon>Aerosakkonemataceae</taxon>
        <taxon>Floridanema</taxon>
    </lineage>
</organism>
<dbReference type="Gene3D" id="3.40.50.150">
    <property type="entry name" value="Vaccinia Virus protein VP39"/>
    <property type="match status" value="1"/>
</dbReference>
<dbReference type="AlphaFoldDB" id="A0A1U7INU6"/>
<sequence length="61" mass="7623">MNYIAIYQEKAPEIWHRINSFRQKYQGNEEANAVLDEEQREIELYRNYSDYYGYVFYIMQK</sequence>
<dbReference type="Proteomes" id="UP000185860">
    <property type="component" value="Unassembled WGS sequence"/>
</dbReference>
<reference evidence="1 2" key="1">
    <citation type="submission" date="2016-11" db="EMBL/GenBank/DDBJ databases">
        <title>Draft Genome Sequences of Nine Cyanobacterial Strains from Diverse Habitats.</title>
        <authorList>
            <person name="Zhu T."/>
            <person name="Hou S."/>
            <person name="Lu X."/>
            <person name="Hess W.R."/>
        </authorList>
    </citation>
    <scope>NUCLEOTIDE SEQUENCE [LARGE SCALE GENOMIC DNA]</scope>
    <source>
        <strain evidence="1 2">IAM M-71</strain>
    </source>
</reference>
<dbReference type="InterPro" id="IPR029063">
    <property type="entry name" value="SAM-dependent_MTases_sf"/>
</dbReference>
<evidence type="ECO:0000313" key="2">
    <source>
        <dbReference type="Proteomes" id="UP000185860"/>
    </source>
</evidence>
<dbReference type="EMBL" id="MRCE01000006">
    <property type="protein sequence ID" value="OKH38953.1"/>
    <property type="molecule type" value="Genomic_DNA"/>
</dbReference>
<protein>
    <submittedName>
        <fullName evidence="1">Uncharacterized protein</fullName>
    </submittedName>
</protein>
<name>A0A1U7INU6_9CYAN</name>
<gene>
    <name evidence="1" type="ORF">NIES2119_07370</name>
</gene>
<comment type="caution">
    <text evidence="1">The sequence shown here is derived from an EMBL/GenBank/DDBJ whole genome shotgun (WGS) entry which is preliminary data.</text>
</comment>
<evidence type="ECO:0000313" key="1">
    <source>
        <dbReference type="EMBL" id="OKH38953.1"/>
    </source>
</evidence>
<accession>A0A1U7INU6</accession>